<evidence type="ECO:0000256" key="4">
    <source>
        <dbReference type="ARBA" id="ARBA00022729"/>
    </source>
</evidence>
<dbReference type="InterPro" id="IPR002889">
    <property type="entry name" value="WSC_carb-bd"/>
</dbReference>
<dbReference type="Gene3D" id="3.30.40.10">
    <property type="entry name" value="Zinc/RING finger domain, C3HC4 (zinc finger)"/>
    <property type="match status" value="1"/>
</dbReference>
<feature type="domain" description="U-box" evidence="21">
    <location>
        <begin position="1848"/>
        <end position="1921"/>
    </location>
</feature>
<gene>
    <name evidence="22" type="ORF">P5673_007338</name>
</gene>
<dbReference type="InterPro" id="IPR013083">
    <property type="entry name" value="Znf_RING/FYVE/PHD"/>
</dbReference>
<evidence type="ECO:0000256" key="9">
    <source>
        <dbReference type="ARBA" id="ARBA00023136"/>
    </source>
</evidence>
<dbReference type="SUPFAM" id="SSF49854">
    <property type="entry name" value="Spermadhesin, CUB domain"/>
    <property type="match status" value="2"/>
</dbReference>
<evidence type="ECO:0000256" key="14">
    <source>
        <dbReference type="SAM" id="MobiDB-lite"/>
    </source>
</evidence>
<feature type="domain" description="WSC" evidence="20">
    <location>
        <begin position="1177"/>
        <end position="1265"/>
    </location>
</feature>
<evidence type="ECO:0000256" key="8">
    <source>
        <dbReference type="ARBA" id="ARBA00022989"/>
    </source>
</evidence>
<dbReference type="PANTHER" id="PTHR23282:SF142">
    <property type="entry name" value="MAM DOMAIN-CONTAINING PROTEIN"/>
    <property type="match status" value="1"/>
</dbReference>
<dbReference type="Gene3D" id="3.10.250.10">
    <property type="entry name" value="SRCR-like domain"/>
    <property type="match status" value="4"/>
</dbReference>
<evidence type="ECO:0000256" key="13">
    <source>
        <dbReference type="PROSITE-ProRule" id="PRU00196"/>
    </source>
</evidence>
<proteinExistence type="predicted"/>
<dbReference type="PROSITE" id="PS50060">
    <property type="entry name" value="MAM_2"/>
    <property type="match status" value="3"/>
</dbReference>
<dbReference type="SMART" id="SM00202">
    <property type="entry name" value="SR"/>
    <property type="match status" value="4"/>
</dbReference>
<feature type="domain" description="MAM" evidence="18">
    <location>
        <begin position="473"/>
        <end position="635"/>
    </location>
</feature>
<feature type="region of interest" description="Disordered" evidence="14">
    <location>
        <begin position="1788"/>
        <end position="1808"/>
    </location>
</feature>
<keyword evidence="23" id="KW-1185">Reference proteome</keyword>
<evidence type="ECO:0000259" key="19">
    <source>
        <dbReference type="PROSITE" id="PS50287"/>
    </source>
</evidence>
<dbReference type="PROSITE" id="PS00420">
    <property type="entry name" value="SRCR_1"/>
    <property type="match status" value="2"/>
</dbReference>
<keyword evidence="3 15" id="KW-0812">Transmembrane</keyword>
<dbReference type="InterPro" id="IPR000998">
    <property type="entry name" value="MAM_dom"/>
</dbReference>
<feature type="disulfide bond" evidence="13">
    <location>
        <begin position="391"/>
        <end position="401"/>
    </location>
</feature>
<dbReference type="Pfam" id="PF00057">
    <property type="entry name" value="Ldl_recept_a"/>
    <property type="match status" value="1"/>
</dbReference>
<dbReference type="SUPFAM" id="SSF49899">
    <property type="entry name" value="Concanavalin A-like lectins/glucanases"/>
    <property type="match status" value="3"/>
</dbReference>
<dbReference type="PROSITE" id="PS50287">
    <property type="entry name" value="SRCR_2"/>
    <property type="match status" value="4"/>
</dbReference>
<feature type="disulfide bond" evidence="13">
    <location>
        <begin position="890"/>
        <end position="954"/>
    </location>
</feature>
<dbReference type="PANTHER" id="PTHR23282">
    <property type="entry name" value="APICAL ENDOSOMAL GLYCOPROTEIN PRECURSOR"/>
    <property type="match status" value="1"/>
</dbReference>
<evidence type="ECO:0000259" key="21">
    <source>
        <dbReference type="PROSITE" id="PS51698"/>
    </source>
</evidence>
<feature type="disulfide bond" evidence="13">
    <location>
        <begin position="348"/>
        <end position="412"/>
    </location>
</feature>
<dbReference type="GO" id="GO:0008236">
    <property type="term" value="F:serine-type peptidase activity"/>
    <property type="evidence" value="ECO:0007669"/>
    <property type="project" value="UniProtKB-KW"/>
</dbReference>
<feature type="disulfide bond" evidence="12">
    <location>
        <begin position="650"/>
        <end position="668"/>
    </location>
</feature>
<feature type="domain" description="MAM" evidence="18">
    <location>
        <begin position="683"/>
        <end position="852"/>
    </location>
</feature>
<dbReference type="SMART" id="SM00042">
    <property type="entry name" value="CUB"/>
    <property type="match status" value="2"/>
</dbReference>
<dbReference type="InterPro" id="IPR013320">
    <property type="entry name" value="ConA-like_dom_sf"/>
</dbReference>
<dbReference type="Pfam" id="PF04564">
    <property type="entry name" value="U-box"/>
    <property type="match status" value="1"/>
</dbReference>
<comment type="caution">
    <text evidence="22">The sequence shown here is derived from an EMBL/GenBank/DDBJ whole genome shotgun (WGS) entry which is preliminary data.</text>
</comment>
<dbReference type="Proteomes" id="UP001249851">
    <property type="component" value="Unassembled WGS sequence"/>
</dbReference>
<evidence type="ECO:0000256" key="2">
    <source>
        <dbReference type="ARBA" id="ARBA00022670"/>
    </source>
</evidence>
<keyword evidence="10 13" id="KW-1015">Disulfide bond</keyword>
<feature type="disulfide bond" evidence="13">
    <location>
        <begin position="1040"/>
        <end position="1050"/>
    </location>
</feature>
<evidence type="ECO:0000256" key="16">
    <source>
        <dbReference type="SAM" id="SignalP"/>
    </source>
</evidence>
<dbReference type="PROSITE" id="PS01180">
    <property type="entry name" value="CUB"/>
    <property type="match status" value="2"/>
</dbReference>
<dbReference type="InterPro" id="IPR035914">
    <property type="entry name" value="Sperma_CUB_dom_sf"/>
</dbReference>
<name>A0AAD9VBY7_ACRCE</name>
<feature type="disulfide bond" evidence="13">
    <location>
        <begin position="361"/>
        <end position="422"/>
    </location>
</feature>
<dbReference type="CDD" id="cd16655">
    <property type="entry name" value="RING-Ubox_WDSUB1-like"/>
    <property type="match status" value="1"/>
</dbReference>
<dbReference type="InterPro" id="IPR051560">
    <property type="entry name" value="MAM_domain-containing"/>
</dbReference>
<comment type="subcellular location">
    <subcellularLocation>
        <location evidence="1">Membrane</location>
        <topology evidence="1">Single-pass membrane protein</topology>
    </subcellularLocation>
</comment>
<dbReference type="FunFam" id="3.10.250.10:FF:000016">
    <property type="entry name" value="Scavenger receptor cysteine-rich protein type 12"/>
    <property type="match status" value="2"/>
</dbReference>
<feature type="region of interest" description="Disordered" evidence="14">
    <location>
        <begin position="1567"/>
        <end position="1611"/>
    </location>
</feature>
<comment type="caution">
    <text evidence="13">Lacks conserved residue(s) required for the propagation of feature annotation.</text>
</comment>
<dbReference type="SUPFAM" id="SSF56487">
    <property type="entry name" value="SRCR-like"/>
    <property type="match status" value="4"/>
</dbReference>
<dbReference type="PRINTS" id="PR00258">
    <property type="entry name" value="SPERACTRCPTR"/>
</dbReference>
<dbReference type="PROSITE" id="PS51698">
    <property type="entry name" value="U_BOX"/>
    <property type="match status" value="1"/>
</dbReference>
<dbReference type="GO" id="GO:0006508">
    <property type="term" value="P:proteolysis"/>
    <property type="evidence" value="ECO:0007669"/>
    <property type="project" value="UniProtKB-KW"/>
</dbReference>
<dbReference type="Pfam" id="PF00530">
    <property type="entry name" value="SRCR"/>
    <property type="match status" value="4"/>
</dbReference>
<feature type="disulfide bond" evidence="12">
    <location>
        <begin position="662"/>
        <end position="677"/>
    </location>
</feature>
<dbReference type="InterPro" id="IPR002172">
    <property type="entry name" value="LDrepeatLR_classA_rpt"/>
</dbReference>
<feature type="disulfide bond" evidence="13">
    <location>
        <begin position="934"/>
        <end position="944"/>
    </location>
</feature>
<dbReference type="PROSITE" id="PS51212">
    <property type="entry name" value="WSC"/>
    <property type="match status" value="1"/>
</dbReference>
<evidence type="ECO:0000256" key="6">
    <source>
        <dbReference type="ARBA" id="ARBA00022801"/>
    </source>
</evidence>
<keyword evidence="4 16" id="KW-0732">Signal</keyword>
<dbReference type="CDD" id="cd00041">
    <property type="entry name" value="CUB"/>
    <property type="match status" value="2"/>
</dbReference>
<dbReference type="GO" id="GO:0016567">
    <property type="term" value="P:protein ubiquitination"/>
    <property type="evidence" value="ECO:0007669"/>
    <property type="project" value="InterPro"/>
</dbReference>
<reference evidence="22" key="2">
    <citation type="journal article" date="2023" name="Science">
        <title>Genomic signatures of disease resistance in endangered staghorn corals.</title>
        <authorList>
            <person name="Vollmer S.V."/>
            <person name="Selwyn J.D."/>
            <person name="Despard B.A."/>
            <person name="Roesel C.L."/>
        </authorList>
    </citation>
    <scope>NUCLEOTIDE SEQUENCE</scope>
    <source>
        <strain evidence="22">K2</strain>
    </source>
</reference>
<dbReference type="PRINTS" id="PR00261">
    <property type="entry name" value="LDLRECEPTOR"/>
</dbReference>
<dbReference type="GO" id="GO:0004842">
    <property type="term" value="F:ubiquitin-protein transferase activity"/>
    <property type="evidence" value="ECO:0007669"/>
    <property type="project" value="InterPro"/>
</dbReference>
<evidence type="ECO:0000259" key="18">
    <source>
        <dbReference type="PROSITE" id="PS50060"/>
    </source>
</evidence>
<dbReference type="InterPro" id="IPR000859">
    <property type="entry name" value="CUB_dom"/>
</dbReference>
<dbReference type="InterPro" id="IPR036772">
    <property type="entry name" value="SRCR-like_dom_sf"/>
</dbReference>
<protein>
    <submittedName>
        <fullName evidence="22">MAM and LDL-receptor class A domain-containing protein 1</fullName>
    </submittedName>
</protein>
<evidence type="ECO:0000256" key="3">
    <source>
        <dbReference type="ARBA" id="ARBA00022692"/>
    </source>
</evidence>
<keyword evidence="7" id="KW-0720">Serine protease</keyword>
<feature type="disulfide bond" evidence="13">
    <location>
        <begin position="1145"/>
        <end position="1155"/>
    </location>
</feature>
<dbReference type="Pfam" id="PF00629">
    <property type="entry name" value="MAM"/>
    <property type="match status" value="3"/>
</dbReference>
<dbReference type="CDD" id="cd06263">
    <property type="entry name" value="MAM"/>
    <property type="match status" value="3"/>
</dbReference>
<evidence type="ECO:0000256" key="7">
    <source>
        <dbReference type="ARBA" id="ARBA00022825"/>
    </source>
</evidence>
<dbReference type="InterPro" id="IPR003613">
    <property type="entry name" value="Ubox_domain"/>
</dbReference>
<keyword evidence="5" id="KW-0677">Repeat</keyword>
<evidence type="ECO:0000256" key="15">
    <source>
        <dbReference type="SAM" id="Phobius"/>
    </source>
</evidence>
<sequence length="1923" mass="212780">MWTIFVALTFHFGNLARTWGNINFATPVKCQYHHDETELVCDKIFNPFLVPEISEATKRIVFTSDTLVCDCSLKNLLEWKKTVQQSRDLILQGLCSSPENLHGRSIDGLSPEETHCISELQDQPVLVRRRRAIEEDPNEGQSNETIQYIPGGPVLPCDFEQGFCQWFHLVNDEFDWTRNNGSTTSSGTGPSADHTKGTKYGHYVYIETSLPRVRHQKARLVSPTLAPVQPKSTCKMDIYVHMKGSHIGEFNIYQAPVIGFAVRKLSIAGELGANWVKQEIQFDSKVEFQIIIEGVRGTGYRGDISIDDISFTAGCKRLAPSYVRLRGGSNFNSGRVEIYHQGTWGRVCREGWSNEAALVACRELGFEKVAIGGNLGSHVNGSFTGAYNVSCQGSETSIKNCKIGAWSNSSTCASKHTAVVNCSGIRPVCPLKTHLSCPVDSSGKKTCISHGQLCDFTKDCWDGSDELDCDNYTRCDFNDTQLCGWLQVSNDQMDWLRNKGSTPSGYTGPSSDHNGNPSAHYLYMEVSYRQGGEKAAMLVTPRFKGDYNGRCKVRFYYHMKGIGIGALRVIATDRYSRRTMWSKEFHQGSPWMRAEVQLANLSSSFQVYFEGEHKGFTSHGDIAIDDVSFTPECRPAPHENVSCTQDTFPCGSGDCVPLSSVCDFNNDCFDASDELNCGLETPGRCDFEAGGLCHWQNMTDDTFDWRRLSGRTPSLFTGPSYDHTIGFGGQGHYMYIEASSPRRPGDIARLISPQFMWQGVANCTLRFFYHMFTIWGGNTMGTLRVLLRNSITREDSPIWQRSGNQGNQWIRASVPLSISWRVTQVIFEAVRGGTYHSDIAIDDVSFSTECYPSEAVHIYKNYDVRLSDGKDGSFEGRVEIYRVGTWGTICGDGWDVKDAEVVCKQLGYGGAKSITTTSYYGEGKGQIWLDDLACAGNESNLGQCLHNGWGSHDCTHQQDAGVVCDLDGGSTTKGIRLLASNRIRSGQVEIYHDGSWEAICFDKWDIHDAFVACRQLGFGGAEAITNETRPNPKSLKSVHCKGNEDTLGDCITDWKRADCNYNYAGVRCSAEGTAEGNIRLRGGGSKKEGRVEIFHQGEWGTVCDDFWKKENARVVCYELGFTAVLAYKRSFGPGSNRIWLDRVNCNGKETALVKCSHRGWGITSCAHREDVGVICSDQALIGCYNNSNRQVMKPEFKAPTMTPVKCLRRCQSKGLKYAALSWGEDCYCGNSYDRYGKATTCDIPCLGDATKICGGVWAFSVYNTDPAIIPTSIPRHAAVTQSCTRQRSSLFFYRRENLNSRFYAGDHRSGWITSPHFPNNYPMNTDCVWVITLQSGKRVKVSFKFFITENFYDYVEIRDGKKHYSVPYLSPTGGFSGNLTYSVVASSNVIWIKFHSDASVTAKGFNLTYEAIGVSTQVVSTTSIPPSKLPDIQRIEGGCNGVSHTVNSTFGYLDWYHNRGFVRSPNYPVNYPSNQLCRWSIRVAPGFLVRVIVSVADLSHAAQSGGLGDILSVDDGRTQKSSHVNTVPWEFLSVGNMVRVIFNTDAMNSGKGFYLQYERVLTANLKMSTKPPHNRQTEVSSSTTSTPVSPSTTSTPGVEKKAGRIGEDEAGKGMSAGAVTATVLSVVFAVIVLVALVTFCFLKKKKRDHRGVRHQFVNEAYDNVEGMGMTQNGANPNYAQPVITNEARLPGQDNGAFFPAAPPPYSQISGGNSYQTPMELEDRRYALLYSTPPAYEATAWIQGNKTTSTGIGSVTSLREAARDDGLAADGAVSAAPLSRAVLPPIRGTHQSAQSEKNGLPLEDEAGPLPDKRPLMVNVMPEPTAPSPVNILLRPIAADANPEEEFDGEVPFEFLCPITNKIMKDPVTASDGYDYERQAIGRWFRRKRTSPVSNEELTDLTFRANDELRNRICVFMGEHSSVSQ</sequence>
<feature type="disulfide bond" evidence="12">
    <location>
        <begin position="643"/>
        <end position="655"/>
    </location>
</feature>
<dbReference type="SMART" id="SM00504">
    <property type="entry name" value="Ubox"/>
    <property type="match status" value="1"/>
</dbReference>
<dbReference type="Gene3D" id="2.60.120.200">
    <property type="match status" value="3"/>
</dbReference>
<feature type="compositionally biased region" description="Low complexity" evidence="14">
    <location>
        <begin position="1579"/>
        <end position="1596"/>
    </location>
</feature>
<feature type="disulfide bond" evidence="13">
    <location>
        <begin position="903"/>
        <end position="964"/>
    </location>
</feature>
<organism evidence="22 23">
    <name type="scientific">Acropora cervicornis</name>
    <name type="common">Staghorn coral</name>
    <dbReference type="NCBI Taxonomy" id="6130"/>
    <lineage>
        <taxon>Eukaryota</taxon>
        <taxon>Metazoa</taxon>
        <taxon>Cnidaria</taxon>
        <taxon>Anthozoa</taxon>
        <taxon>Hexacorallia</taxon>
        <taxon>Scleractinia</taxon>
        <taxon>Astrocoeniina</taxon>
        <taxon>Acroporidae</taxon>
        <taxon>Acropora</taxon>
    </lineage>
</organism>
<reference evidence="22" key="1">
    <citation type="journal article" date="2023" name="G3 (Bethesda)">
        <title>Whole genome assembly and annotation of the endangered Caribbean coral Acropora cervicornis.</title>
        <authorList>
            <person name="Selwyn J.D."/>
            <person name="Vollmer S.V."/>
        </authorList>
    </citation>
    <scope>NUCLEOTIDE SEQUENCE</scope>
    <source>
        <strain evidence="22">K2</strain>
    </source>
</reference>
<feature type="domain" description="SRCR" evidence="19">
    <location>
        <begin position="323"/>
        <end position="423"/>
    </location>
</feature>
<feature type="chain" id="PRO_5042150308" evidence="16">
    <location>
        <begin position="21"/>
        <end position="1923"/>
    </location>
</feature>
<feature type="domain" description="CUB" evidence="17">
    <location>
        <begin position="1439"/>
        <end position="1560"/>
    </location>
</feature>
<evidence type="ECO:0000259" key="20">
    <source>
        <dbReference type="PROSITE" id="PS51212"/>
    </source>
</evidence>
<feature type="domain" description="SRCR" evidence="19">
    <location>
        <begin position="864"/>
        <end position="965"/>
    </location>
</feature>
<dbReference type="SUPFAM" id="SSF57850">
    <property type="entry name" value="RING/U-box"/>
    <property type="match status" value="1"/>
</dbReference>
<evidence type="ECO:0000259" key="17">
    <source>
        <dbReference type="PROSITE" id="PS01180"/>
    </source>
</evidence>
<dbReference type="PROSITE" id="PS01209">
    <property type="entry name" value="LDLRA_1"/>
    <property type="match status" value="2"/>
</dbReference>
<feature type="domain" description="SRCR" evidence="19">
    <location>
        <begin position="1078"/>
        <end position="1176"/>
    </location>
</feature>
<dbReference type="Gene3D" id="2.60.120.290">
    <property type="entry name" value="Spermadhesin, CUB domain"/>
    <property type="match status" value="2"/>
</dbReference>
<dbReference type="FunFam" id="3.10.250.10:FF:000001">
    <property type="entry name" value="Lysyl oxidase 4 isoform X1"/>
    <property type="match status" value="2"/>
</dbReference>
<dbReference type="Pfam" id="PF01822">
    <property type="entry name" value="WSC"/>
    <property type="match status" value="1"/>
</dbReference>
<accession>A0AAD9VBY7</accession>
<feature type="compositionally biased region" description="Basic and acidic residues" evidence="14">
    <location>
        <begin position="1598"/>
        <end position="1611"/>
    </location>
</feature>
<evidence type="ECO:0000256" key="5">
    <source>
        <dbReference type="ARBA" id="ARBA00022737"/>
    </source>
</evidence>
<dbReference type="InterPro" id="IPR023415">
    <property type="entry name" value="LDLR_class-A_CS"/>
</dbReference>
<keyword evidence="2" id="KW-0645">Protease</keyword>
<evidence type="ECO:0000313" key="22">
    <source>
        <dbReference type="EMBL" id="KAK2568325.1"/>
    </source>
</evidence>
<evidence type="ECO:0000256" key="10">
    <source>
        <dbReference type="ARBA" id="ARBA00023157"/>
    </source>
</evidence>
<dbReference type="InterPro" id="IPR001190">
    <property type="entry name" value="SRCR"/>
</dbReference>
<dbReference type="SMART" id="SM00321">
    <property type="entry name" value="WSC"/>
    <property type="match status" value="1"/>
</dbReference>
<evidence type="ECO:0000313" key="23">
    <source>
        <dbReference type="Proteomes" id="UP001249851"/>
    </source>
</evidence>
<dbReference type="CDD" id="cd00112">
    <property type="entry name" value="LDLa"/>
    <property type="match status" value="2"/>
</dbReference>
<feature type="domain" description="SRCR" evidence="19">
    <location>
        <begin position="975"/>
        <end position="1069"/>
    </location>
</feature>
<dbReference type="SUPFAM" id="SSF57424">
    <property type="entry name" value="LDL receptor-like module"/>
    <property type="match status" value="2"/>
</dbReference>
<keyword evidence="11" id="KW-0325">Glycoprotein</keyword>
<feature type="disulfide bond" evidence="12">
    <location>
        <begin position="454"/>
        <end position="469"/>
    </location>
</feature>
<keyword evidence="9 15" id="KW-0472">Membrane</keyword>
<dbReference type="Gene3D" id="4.10.400.10">
    <property type="entry name" value="Low-density Lipoprotein Receptor"/>
    <property type="match status" value="2"/>
</dbReference>
<dbReference type="Pfam" id="PF00431">
    <property type="entry name" value="CUB"/>
    <property type="match status" value="2"/>
</dbReference>
<dbReference type="PROSITE" id="PS50068">
    <property type="entry name" value="LDLRA_2"/>
    <property type="match status" value="2"/>
</dbReference>
<dbReference type="SMART" id="SM00192">
    <property type="entry name" value="LDLa"/>
    <property type="match status" value="2"/>
</dbReference>
<dbReference type="SMART" id="SM00137">
    <property type="entry name" value="MAM"/>
    <property type="match status" value="3"/>
</dbReference>
<keyword evidence="8 15" id="KW-1133">Transmembrane helix</keyword>
<dbReference type="GO" id="GO:0016020">
    <property type="term" value="C:membrane"/>
    <property type="evidence" value="ECO:0007669"/>
    <property type="project" value="UniProtKB-SubCell"/>
</dbReference>
<dbReference type="EMBL" id="JARQWQ010000012">
    <property type="protein sequence ID" value="KAK2568325.1"/>
    <property type="molecule type" value="Genomic_DNA"/>
</dbReference>
<feature type="domain" description="CUB" evidence="17">
    <location>
        <begin position="1298"/>
        <end position="1412"/>
    </location>
</feature>
<feature type="domain" description="MAM" evidence="18">
    <location>
        <begin position="155"/>
        <end position="317"/>
    </location>
</feature>
<evidence type="ECO:0000256" key="12">
    <source>
        <dbReference type="PROSITE-ProRule" id="PRU00124"/>
    </source>
</evidence>
<evidence type="ECO:0000256" key="11">
    <source>
        <dbReference type="ARBA" id="ARBA00023180"/>
    </source>
</evidence>
<evidence type="ECO:0000256" key="1">
    <source>
        <dbReference type="ARBA" id="ARBA00004167"/>
    </source>
</evidence>
<feature type="signal peptide" evidence="16">
    <location>
        <begin position="1"/>
        <end position="20"/>
    </location>
</feature>
<keyword evidence="6" id="KW-0378">Hydrolase</keyword>
<dbReference type="InterPro" id="IPR036055">
    <property type="entry name" value="LDL_receptor-like_sf"/>
</dbReference>
<feature type="transmembrane region" description="Helical" evidence="15">
    <location>
        <begin position="1618"/>
        <end position="1642"/>
    </location>
</feature>